<dbReference type="Gene3D" id="1.25.40.20">
    <property type="entry name" value="Ankyrin repeat-containing domain"/>
    <property type="match status" value="1"/>
</dbReference>
<dbReference type="PROSITE" id="PS50003">
    <property type="entry name" value="PH_DOMAIN"/>
    <property type="match status" value="1"/>
</dbReference>
<evidence type="ECO:0000256" key="1">
    <source>
        <dbReference type="ARBA" id="ARBA00022737"/>
    </source>
</evidence>
<comment type="caution">
    <text evidence="6">The sequence shown here is derived from an EMBL/GenBank/DDBJ whole genome shotgun (WGS) entry which is preliminary data.</text>
</comment>
<dbReference type="GeneID" id="8626664"/>
<feature type="compositionally biased region" description="Low complexity" evidence="4">
    <location>
        <begin position="425"/>
        <end position="486"/>
    </location>
</feature>
<feature type="domain" description="PH" evidence="5">
    <location>
        <begin position="148"/>
        <end position="245"/>
    </location>
</feature>
<dbReference type="Gene3D" id="2.30.29.30">
    <property type="entry name" value="Pleckstrin-homology domain (PH domain)/Phosphotyrosine-binding domain (PTB)"/>
    <property type="match status" value="1"/>
</dbReference>
<dbReference type="SMART" id="SM00248">
    <property type="entry name" value="ANK"/>
    <property type="match status" value="3"/>
</dbReference>
<evidence type="ECO:0000313" key="7">
    <source>
        <dbReference type="Proteomes" id="UP000002195"/>
    </source>
</evidence>
<evidence type="ECO:0000256" key="4">
    <source>
        <dbReference type="SAM" id="MobiDB-lite"/>
    </source>
</evidence>
<keyword evidence="1" id="KW-0677">Repeat</keyword>
<protein>
    <recommendedName>
        <fullName evidence="5">PH domain-containing protein</fullName>
    </recommendedName>
</protein>
<dbReference type="InterPro" id="IPR011993">
    <property type="entry name" value="PH-like_dom_sf"/>
</dbReference>
<dbReference type="Pfam" id="PF00169">
    <property type="entry name" value="PH"/>
    <property type="match status" value="1"/>
</dbReference>
<evidence type="ECO:0000313" key="6">
    <source>
        <dbReference type="EMBL" id="EAL63186.1"/>
    </source>
</evidence>
<evidence type="ECO:0000256" key="2">
    <source>
        <dbReference type="ARBA" id="ARBA00023043"/>
    </source>
</evidence>
<keyword evidence="7" id="KW-1185">Reference proteome</keyword>
<dbReference type="PROSITE" id="PS50088">
    <property type="entry name" value="ANK_REPEAT"/>
    <property type="match status" value="2"/>
</dbReference>
<feature type="repeat" description="ANK" evidence="3">
    <location>
        <begin position="84"/>
        <end position="116"/>
    </location>
</feature>
<dbReference type="GO" id="GO:0005737">
    <property type="term" value="C:cytoplasm"/>
    <property type="evidence" value="ECO:0000318"/>
    <property type="project" value="GO_Central"/>
</dbReference>
<reference evidence="6 7" key="1">
    <citation type="journal article" date="2005" name="Nature">
        <title>The genome of the social amoeba Dictyostelium discoideum.</title>
        <authorList>
            <consortium name="The Dictyostelium discoideum Sequencing Consortium"/>
            <person name="Eichinger L."/>
            <person name="Pachebat J.A."/>
            <person name="Glockner G."/>
            <person name="Rajandream M.A."/>
            <person name="Sucgang R."/>
            <person name="Berriman M."/>
            <person name="Song J."/>
            <person name="Olsen R."/>
            <person name="Szafranski K."/>
            <person name="Xu Q."/>
            <person name="Tunggal B."/>
            <person name="Kummerfeld S."/>
            <person name="Madera M."/>
            <person name="Konfortov B.A."/>
            <person name="Rivero F."/>
            <person name="Bankier A.T."/>
            <person name="Lehmann R."/>
            <person name="Hamlin N."/>
            <person name="Davies R."/>
            <person name="Gaudet P."/>
            <person name="Fey P."/>
            <person name="Pilcher K."/>
            <person name="Chen G."/>
            <person name="Saunders D."/>
            <person name="Sodergren E."/>
            <person name="Davis P."/>
            <person name="Kerhornou A."/>
            <person name="Nie X."/>
            <person name="Hall N."/>
            <person name="Anjard C."/>
            <person name="Hemphill L."/>
            <person name="Bason N."/>
            <person name="Farbrother P."/>
            <person name="Desany B."/>
            <person name="Just E."/>
            <person name="Morio T."/>
            <person name="Rost R."/>
            <person name="Churcher C."/>
            <person name="Cooper J."/>
            <person name="Haydock S."/>
            <person name="van Driessche N."/>
            <person name="Cronin A."/>
            <person name="Goodhead I."/>
            <person name="Muzny D."/>
            <person name="Mourier T."/>
            <person name="Pain A."/>
            <person name="Lu M."/>
            <person name="Harper D."/>
            <person name="Lindsay R."/>
            <person name="Hauser H."/>
            <person name="James K."/>
            <person name="Quiles M."/>
            <person name="Madan Babu M."/>
            <person name="Saito T."/>
            <person name="Buchrieser C."/>
            <person name="Wardroper A."/>
            <person name="Felder M."/>
            <person name="Thangavelu M."/>
            <person name="Johnson D."/>
            <person name="Knights A."/>
            <person name="Loulseged H."/>
            <person name="Mungall K."/>
            <person name="Oliver K."/>
            <person name="Price C."/>
            <person name="Quail M.A."/>
            <person name="Urushihara H."/>
            <person name="Hernandez J."/>
            <person name="Rabbinowitsch E."/>
            <person name="Steffen D."/>
            <person name="Sanders M."/>
            <person name="Ma J."/>
            <person name="Kohara Y."/>
            <person name="Sharp S."/>
            <person name="Simmonds M."/>
            <person name="Spiegler S."/>
            <person name="Tivey A."/>
            <person name="Sugano S."/>
            <person name="White B."/>
            <person name="Walker D."/>
            <person name="Woodward J."/>
            <person name="Winckler T."/>
            <person name="Tanaka Y."/>
            <person name="Shaulsky G."/>
            <person name="Schleicher M."/>
            <person name="Weinstock G."/>
            <person name="Rosenthal A."/>
            <person name="Cox E.C."/>
            <person name="Chisholm R.L."/>
            <person name="Gibbs R."/>
            <person name="Loomis W.F."/>
            <person name="Platzer M."/>
            <person name="Kay R.R."/>
            <person name="Williams J."/>
            <person name="Dear P.H."/>
            <person name="Noegel A.A."/>
            <person name="Barrell B."/>
            <person name="Kuspa A."/>
        </authorList>
    </citation>
    <scope>NUCLEOTIDE SEQUENCE [LARGE SCALE GENOMIC DNA]</scope>
    <source>
        <strain evidence="6 7">AX4</strain>
    </source>
</reference>
<proteinExistence type="predicted"/>
<dbReference type="GO" id="GO:2000812">
    <property type="term" value="P:regulation of barbed-end actin filament capping"/>
    <property type="evidence" value="ECO:0000318"/>
    <property type="project" value="GO_Central"/>
</dbReference>
<dbReference type="InterPro" id="IPR001849">
    <property type="entry name" value="PH_domain"/>
</dbReference>
<dbReference type="InterPro" id="IPR036770">
    <property type="entry name" value="Ankyrin_rpt-contain_sf"/>
</dbReference>
<feature type="region of interest" description="Disordered" evidence="4">
    <location>
        <begin position="415"/>
        <end position="486"/>
    </location>
</feature>
<gene>
    <name evidence="6" type="ORF">DDB_G0288529</name>
</gene>
<dbReference type="KEGG" id="ddi:DDB_G0288529"/>
<dbReference type="SMR" id="Q54IU6"/>
<dbReference type="SUPFAM" id="SSF48403">
    <property type="entry name" value="Ankyrin repeat"/>
    <property type="match status" value="1"/>
</dbReference>
<dbReference type="EMBL" id="AAFI02000114">
    <property type="protein sequence ID" value="EAL63186.1"/>
    <property type="molecule type" value="Genomic_DNA"/>
</dbReference>
<dbReference type="AlphaFoldDB" id="Q54IU6"/>
<dbReference type="RefSeq" id="XP_636680.1">
    <property type="nucleotide sequence ID" value="XM_631588.1"/>
</dbReference>
<dbReference type="VEuPathDB" id="AmoebaDB:DDB_G0288529"/>
<dbReference type="HOGENOM" id="CLU_516253_0_0_1"/>
<keyword evidence="2 3" id="KW-0040">ANK repeat</keyword>
<name>Q54IU6_DICDI</name>
<organism evidence="6 7">
    <name type="scientific">Dictyostelium discoideum</name>
    <name type="common">Social amoeba</name>
    <dbReference type="NCBI Taxonomy" id="44689"/>
    <lineage>
        <taxon>Eukaryota</taxon>
        <taxon>Amoebozoa</taxon>
        <taxon>Evosea</taxon>
        <taxon>Eumycetozoa</taxon>
        <taxon>Dictyostelia</taxon>
        <taxon>Dictyosteliales</taxon>
        <taxon>Dictyosteliaceae</taxon>
        <taxon>Dictyostelium</taxon>
    </lineage>
</organism>
<dbReference type="InterPro" id="IPR050745">
    <property type="entry name" value="Multifunctional_regulatory"/>
</dbReference>
<dbReference type="OMA" id="NGFIFEW"/>
<accession>Q54IU6</accession>
<dbReference type="Pfam" id="PF12796">
    <property type="entry name" value="Ank_2"/>
    <property type="match status" value="1"/>
</dbReference>
<dbReference type="GO" id="GO:0005634">
    <property type="term" value="C:nucleus"/>
    <property type="evidence" value="ECO:0000318"/>
    <property type="project" value="GO_Central"/>
</dbReference>
<evidence type="ECO:0000256" key="3">
    <source>
        <dbReference type="PROSITE-ProRule" id="PRU00023"/>
    </source>
</evidence>
<dbReference type="SUPFAM" id="SSF50729">
    <property type="entry name" value="PH domain-like"/>
    <property type="match status" value="1"/>
</dbReference>
<dbReference type="dictyBase" id="DDB_G0288529"/>
<sequence length="528" mass="60435">MKEIGLASIEGSDSTTPFHYLVRRWDAIISPKILTMIIKNEPNIVNALGHNSETPLHHACLKNCEESISFLLTHKADINKRSKNGETCLSFAIRAGYKGVIKLLLEHGADADSYKVAYRLSMELGMHDIQNMVEESQQSLKIRSNTLKDYKKGLINRSNGKNKGWKKVWLVLNGQNLKSYQSELEIDTVLYEIQLKDIETITTEEQPNNPFSFIVSTKDGYKTIFSTDDKLSMAKWILAIDGLKTRCFNSCINQFLKKVLLHSVYKESYKGGFIKSSFDEEWMYSSDGILECSESSWNKGGASNNMTYLWDGQQLVPQNGSHSFGWGRFNGFIFEWRVGDFCLDKTTQKTKEYYWEEIEREYITEDIQQCWKWTRHFLTLKHGVGEWIVEGEVPEPVVFFLSLLRYSRLAESEKLKQQSQITSPDINNNVNNNNNNNNNNINENSSNNNENSSNNNNENSNDINSSNNDIENNIKNSCSSNNNNNNHNENILNNNIDKINHSIDKMNIHDSVSICSNNNSTTCEIKEA</sequence>
<feature type="repeat" description="ANK" evidence="3">
    <location>
        <begin position="51"/>
        <end position="83"/>
    </location>
</feature>
<dbReference type="Proteomes" id="UP000002195">
    <property type="component" value="Unassembled WGS sequence"/>
</dbReference>
<dbReference type="PANTHER" id="PTHR24189">
    <property type="entry name" value="MYOTROPHIN"/>
    <property type="match status" value="1"/>
</dbReference>
<dbReference type="PaxDb" id="44689-DDB0219353"/>
<dbReference type="FunCoup" id="Q54IU6">
    <property type="interactions" value="168"/>
</dbReference>
<dbReference type="PROSITE" id="PS50297">
    <property type="entry name" value="ANK_REP_REGION"/>
    <property type="match status" value="2"/>
</dbReference>
<dbReference type="SMART" id="SM00233">
    <property type="entry name" value="PH"/>
    <property type="match status" value="1"/>
</dbReference>
<dbReference type="InterPro" id="IPR002110">
    <property type="entry name" value="Ankyrin_rpt"/>
</dbReference>
<dbReference type="InParanoid" id="Q54IU6"/>
<dbReference type="eggNOG" id="KOG4177">
    <property type="taxonomic scope" value="Eukaryota"/>
</dbReference>
<dbReference type="CDD" id="cd00821">
    <property type="entry name" value="PH"/>
    <property type="match status" value="1"/>
</dbReference>
<evidence type="ECO:0000259" key="5">
    <source>
        <dbReference type="PROSITE" id="PS50003"/>
    </source>
</evidence>
<dbReference type="PANTHER" id="PTHR24189:SF50">
    <property type="entry name" value="ANKYRIN REPEAT AND SOCS BOX PROTEIN 2"/>
    <property type="match status" value="1"/>
</dbReference>